<accession>A0A8J7Z0L3</accession>
<dbReference type="Proteomes" id="UP000646053">
    <property type="component" value="Unassembled WGS sequence"/>
</dbReference>
<protein>
    <recommendedName>
        <fullName evidence="4">Pentapeptide repeat-containing protein</fullName>
    </recommendedName>
</protein>
<evidence type="ECO:0000313" key="3">
    <source>
        <dbReference type="Proteomes" id="UP000646053"/>
    </source>
</evidence>
<dbReference type="PANTHER" id="PTHR14136:SF17">
    <property type="entry name" value="BTB_POZ DOMAIN-CONTAINING PROTEIN KCTD9"/>
    <property type="match status" value="1"/>
</dbReference>
<dbReference type="Gene3D" id="2.160.20.80">
    <property type="entry name" value="E3 ubiquitin-protein ligase SopA"/>
    <property type="match status" value="2"/>
</dbReference>
<feature type="transmembrane region" description="Helical" evidence="1">
    <location>
        <begin position="125"/>
        <end position="146"/>
    </location>
</feature>
<feature type="transmembrane region" description="Helical" evidence="1">
    <location>
        <begin position="236"/>
        <end position="252"/>
    </location>
</feature>
<dbReference type="SUPFAM" id="SSF141571">
    <property type="entry name" value="Pentapeptide repeat-like"/>
    <property type="match status" value="1"/>
</dbReference>
<sequence length="306" mass="32980">MLNFANQNLQNRSFRGQNLAGSDFQSADIRGCNFKNAQLHGANFTGAKVGQSRRQKIGLGLLMLGVAVISIDTISRLVSNTISQSPLDATAAHVPVLAAILSATGISSALSAVWRNSKRGQISRIITAILWGTLIGFTAGFFYGSAWRDSLTIYLLHHPTTSLLALYPATQRHATQRLMLAKQGMLLGAIAVLLLTRFRHTTAFRAAISLAGTVVSYGATFFWGTTAGAFLSTHELGLGLIIGSVALLYLWCTTRSLSCLSYEWNNATGTSFRGADLTEATFENVELRHTDFSNAIGYLSPTSRSI</sequence>
<dbReference type="RefSeq" id="WP_162423156.1">
    <property type="nucleotide sequence ID" value="NZ_WVIE01000009.1"/>
</dbReference>
<reference evidence="2" key="1">
    <citation type="submission" date="2019-12" db="EMBL/GenBank/DDBJ databases">
        <title>High-Quality draft genome sequences of three cyanobacteria isolated from the limestone walls of the Old Cathedral of Coimbra.</title>
        <authorList>
            <person name="Tiago I."/>
            <person name="Soares F."/>
            <person name="Portugal A."/>
        </authorList>
    </citation>
    <scope>NUCLEOTIDE SEQUENCE</scope>
    <source>
        <strain evidence="2">A</strain>
    </source>
</reference>
<keyword evidence="1" id="KW-1133">Transmembrane helix</keyword>
<evidence type="ECO:0000313" key="2">
    <source>
        <dbReference type="EMBL" id="NDJ17514.1"/>
    </source>
</evidence>
<evidence type="ECO:0000256" key="1">
    <source>
        <dbReference type="SAM" id="Phobius"/>
    </source>
</evidence>
<keyword evidence="3" id="KW-1185">Reference proteome</keyword>
<name>A0A8J7Z0L3_9CYAN</name>
<dbReference type="Pfam" id="PF00805">
    <property type="entry name" value="Pentapeptide"/>
    <property type="match status" value="2"/>
</dbReference>
<gene>
    <name evidence="2" type="ORF">GS601_09470</name>
</gene>
<evidence type="ECO:0008006" key="4">
    <source>
        <dbReference type="Google" id="ProtNLM"/>
    </source>
</evidence>
<proteinExistence type="predicted"/>
<dbReference type="InterPro" id="IPR051082">
    <property type="entry name" value="Pentapeptide-BTB/POZ_domain"/>
</dbReference>
<dbReference type="InterPro" id="IPR001646">
    <property type="entry name" value="5peptide_repeat"/>
</dbReference>
<dbReference type="PANTHER" id="PTHR14136">
    <property type="entry name" value="BTB_POZ DOMAIN-CONTAINING PROTEIN KCTD9"/>
    <property type="match status" value="1"/>
</dbReference>
<feature type="transmembrane region" description="Helical" evidence="1">
    <location>
        <begin position="90"/>
        <end position="113"/>
    </location>
</feature>
<feature type="transmembrane region" description="Helical" evidence="1">
    <location>
        <begin position="203"/>
        <end position="224"/>
    </location>
</feature>
<organism evidence="2 3">
    <name type="scientific">Myxacorys almedinensis A</name>
    <dbReference type="NCBI Taxonomy" id="2690445"/>
    <lineage>
        <taxon>Bacteria</taxon>
        <taxon>Bacillati</taxon>
        <taxon>Cyanobacteriota</taxon>
        <taxon>Cyanophyceae</taxon>
        <taxon>Leptolyngbyales</taxon>
        <taxon>Leptolyngbyaceae</taxon>
        <taxon>Myxacorys</taxon>
        <taxon>Myxacorys almedinensis</taxon>
    </lineage>
</organism>
<comment type="caution">
    <text evidence="2">The sequence shown here is derived from an EMBL/GenBank/DDBJ whole genome shotgun (WGS) entry which is preliminary data.</text>
</comment>
<feature type="transmembrane region" description="Helical" evidence="1">
    <location>
        <begin position="178"/>
        <end position="196"/>
    </location>
</feature>
<dbReference type="AlphaFoldDB" id="A0A8J7Z0L3"/>
<keyword evidence="1" id="KW-0812">Transmembrane</keyword>
<keyword evidence="1" id="KW-0472">Membrane</keyword>
<dbReference type="EMBL" id="WVIE01000009">
    <property type="protein sequence ID" value="NDJ17514.1"/>
    <property type="molecule type" value="Genomic_DNA"/>
</dbReference>
<feature type="transmembrane region" description="Helical" evidence="1">
    <location>
        <begin position="57"/>
        <end position="78"/>
    </location>
</feature>